<keyword evidence="6 7" id="KW-0472">Membrane</keyword>
<keyword evidence="3 7" id="KW-1003">Cell membrane</keyword>
<evidence type="ECO:0000313" key="9">
    <source>
        <dbReference type="EMBL" id="TCT02913.1"/>
    </source>
</evidence>
<feature type="transmembrane region" description="Helical" evidence="7">
    <location>
        <begin position="24"/>
        <end position="51"/>
    </location>
</feature>
<comment type="subcellular location">
    <subcellularLocation>
        <location evidence="1 7">Cell membrane</location>
        <topology evidence="1 7">Multi-pass membrane protein</topology>
    </subcellularLocation>
</comment>
<feature type="transmembrane region" description="Helical" evidence="7">
    <location>
        <begin position="146"/>
        <end position="169"/>
    </location>
</feature>
<feature type="transmembrane region" description="Helical" evidence="7">
    <location>
        <begin position="63"/>
        <end position="83"/>
    </location>
</feature>
<dbReference type="OrthoDB" id="9801622at2"/>
<protein>
    <submittedName>
        <fullName evidence="9">Membrane protein DedA with SNARE-associated domain</fullName>
    </submittedName>
</protein>
<dbReference type="InterPro" id="IPR032816">
    <property type="entry name" value="VTT_dom"/>
</dbReference>
<proteinExistence type="inferred from homology"/>
<keyword evidence="4 7" id="KW-0812">Transmembrane</keyword>
<dbReference type="AlphaFoldDB" id="A0A4R3LQY3"/>
<dbReference type="InterPro" id="IPR032818">
    <property type="entry name" value="DedA-like"/>
</dbReference>
<evidence type="ECO:0000256" key="3">
    <source>
        <dbReference type="ARBA" id="ARBA00022475"/>
    </source>
</evidence>
<evidence type="ECO:0000256" key="5">
    <source>
        <dbReference type="ARBA" id="ARBA00022989"/>
    </source>
</evidence>
<evidence type="ECO:0000256" key="4">
    <source>
        <dbReference type="ARBA" id="ARBA00022692"/>
    </source>
</evidence>
<organism evidence="9 10">
    <name type="scientific">Aquabacter spiritensis</name>
    <dbReference type="NCBI Taxonomy" id="933073"/>
    <lineage>
        <taxon>Bacteria</taxon>
        <taxon>Pseudomonadati</taxon>
        <taxon>Pseudomonadota</taxon>
        <taxon>Alphaproteobacteria</taxon>
        <taxon>Hyphomicrobiales</taxon>
        <taxon>Xanthobacteraceae</taxon>
        <taxon>Aquabacter</taxon>
    </lineage>
</organism>
<evidence type="ECO:0000256" key="7">
    <source>
        <dbReference type="RuleBase" id="RU367016"/>
    </source>
</evidence>
<evidence type="ECO:0000256" key="2">
    <source>
        <dbReference type="ARBA" id="ARBA00010792"/>
    </source>
</evidence>
<comment type="similarity">
    <text evidence="2 7">Belongs to the DedA family.</text>
</comment>
<sequence>MFDANSLVAATTDFVRANQSWAPVLVFLLAFGESISLVSFFIPATVLLLAIGALAEASGLPLAPIWLAATMGAILGDTLSYWIGFRYKDQARGFWPLSRHPDLVARAESFFHRFGVWSVAIGRFFGPIRAVVPLIAGILAMRQIPFQVANILSAALWAFAMLAPGAAVLKMFG</sequence>
<feature type="transmembrane region" description="Helical" evidence="7">
    <location>
        <begin position="116"/>
        <end position="140"/>
    </location>
</feature>
<dbReference type="RefSeq" id="WP_132033381.1">
    <property type="nucleotide sequence ID" value="NZ_SMAI01000011.1"/>
</dbReference>
<reference evidence="9 10" key="1">
    <citation type="submission" date="2019-03" db="EMBL/GenBank/DDBJ databases">
        <title>Genomic Encyclopedia of Type Strains, Phase IV (KMG-IV): sequencing the most valuable type-strain genomes for metagenomic binning, comparative biology and taxonomic classification.</title>
        <authorList>
            <person name="Goeker M."/>
        </authorList>
    </citation>
    <scope>NUCLEOTIDE SEQUENCE [LARGE SCALE GENOMIC DNA]</scope>
    <source>
        <strain evidence="9 10">DSM 9035</strain>
    </source>
</reference>
<evidence type="ECO:0000259" key="8">
    <source>
        <dbReference type="Pfam" id="PF09335"/>
    </source>
</evidence>
<dbReference type="Pfam" id="PF09335">
    <property type="entry name" value="VTT_dom"/>
    <property type="match status" value="1"/>
</dbReference>
<comment type="caution">
    <text evidence="9">The sequence shown here is derived from an EMBL/GenBank/DDBJ whole genome shotgun (WGS) entry which is preliminary data.</text>
</comment>
<evidence type="ECO:0000256" key="6">
    <source>
        <dbReference type="ARBA" id="ARBA00023136"/>
    </source>
</evidence>
<dbReference type="PANTHER" id="PTHR30353:SF15">
    <property type="entry name" value="INNER MEMBRANE PROTEIN YABI"/>
    <property type="match status" value="1"/>
</dbReference>
<accession>A0A4R3LQY3</accession>
<dbReference type="Proteomes" id="UP000294664">
    <property type="component" value="Unassembled WGS sequence"/>
</dbReference>
<name>A0A4R3LQY3_9HYPH</name>
<feature type="domain" description="VTT" evidence="8">
    <location>
        <begin position="42"/>
        <end position="165"/>
    </location>
</feature>
<gene>
    <name evidence="9" type="ORF">EDC64_11185</name>
</gene>
<dbReference type="PANTHER" id="PTHR30353">
    <property type="entry name" value="INNER MEMBRANE PROTEIN DEDA-RELATED"/>
    <property type="match status" value="1"/>
</dbReference>
<dbReference type="GO" id="GO:0005886">
    <property type="term" value="C:plasma membrane"/>
    <property type="evidence" value="ECO:0007669"/>
    <property type="project" value="UniProtKB-SubCell"/>
</dbReference>
<evidence type="ECO:0000313" key="10">
    <source>
        <dbReference type="Proteomes" id="UP000294664"/>
    </source>
</evidence>
<dbReference type="EMBL" id="SMAI01000011">
    <property type="protein sequence ID" value="TCT02913.1"/>
    <property type="molecule type" value="Genomic_DNA"/>
</dbReference>
<keyword evidence="5 7" id="KW-1133">Transmembrane helix</keyword>
<keyword evidence="10" id="KW-1185">Reference proteome</keyword>
<evidence type="ECO:0000256" key="1">
    <source>
        <dbReference type="ARBA" id="ARBA00004651"/>
    </source>
</evidence>